<proteinExistence type="predicted"/>
<evidence type="ECO:0000313" key="3">
    <source>
        <dbReference type="Proteomes" id="UP000004217"/>
    </source>
</evidence>
<evidence type="ECO:0000313" key="2">
    <source>
        <dbReference type="EMBL" id="EGX54648.1"/>
    </source>
</evidence>
<dbReference type="AlphaFoldDB" id="G2GPC1"/>
<organism evidence="2 3">
    <name type="scientific">Streptomyces zinciresistens K42</name>
    <dbReference type="NCBI Taxonomy" id="700597"/>
    <lineage>
        <taxon>Bacteria</taxon>
        <taxon>Bacillati</taxon>
        <taxon>Actinomycetota</taxon>
        <taxon>Actinomycetes</taxon>
        <taxon>Kitasatosporales</taxon>
        <taxon>Streptomycetaceae</taxon>
        <taxon>Streptomyces</taxon>
    </lineage>
</organism>
<evidence type="ECO:0000256" key="1">
    <source>
        <dbReference type="SAM" id="MobiDB-lite"/>
    </source>
</evidence>
<dbReference type="EMBL" id="AGBF01000360">
    <property type="protein sequence ID" value="EGX54648.1"/>
    <property type="molecule type" value="Genomic_DNA"/>
</dbReference>
<dbReference type="Proteomes" id="UP000004217">
    <property type="component" value="Unassembled WGS sequence"/>
</dbReference>
<keyword evidence="3" id="KW-1185">Reference proteome</keyword>
<comment type="caution">
    <text evidence="2">The sequence shown here is derived from an EMBL/GenBank/DDBJ whole genome shotgun (WGS) entry which is preliminary data.</text>
</comment>
<feature type="region of interest" description="Disordered" evidence="1">
    <location>
        <begin position="1"/>
        <end position="23"/>
    </location>
</feature>
<sequence>GPWAPAPARLTVGGPEREPTDRRRCEKVTVAFGNSGGTPVRSGTVTFGTHVIGALGITWATTESTGKLPAPIAPGAREEQSWTVCVDRFYEASLLLGARMEHDVTVTYPGAEPIFIPHTPGETP</sequence>
<accession>G2GPC1</accession>
<dbReference type="PATRIC" id="fig|700597.3.peg.7150"/>
<feature type="non-terminal residue" evidence="2">
    <location>
        <position position="1"/>
    </location>
</feature>
<gene>
    <name evidence="2" type="ORF">SZN_36894</name>
</gene>
<reference evidence="2 3" key="1">
    <citation type="submission" date="2011-08" db="EMBL/GenBank/DDBJ databases">
        <authorList>
            <person name="Lin Y."/>
            <person name="Hao X."/>
            <person name="Johnstone L."/>
            <person name="Miller S.J."/>
            <person name="Wei G."/>
            <person name="Rensing C."/>
        </authorList>
    </citation>
    <scope>NUCLEOTIDE SEQUENCE [LARGE SCALE GENOMIC DNA]</scope>
    <source>
        <strain evidence="2 3">K42</strain>
    </source>
</reference>
<name>G2GPC1_9ACTN</name>
<protein>
    <submittedName>
        <fullName evidence="2">Uncharacterized protein</fullName>
    </submittedName>
</protein>